<dbReference type="RefSeq" id="WP_067856903.1">
    <property type="nucleotide sequence ID" value="NZ_CP011502.1"/>
</dbReference>
<dbReference type="PATRIC" id="fig|2041.4.peg.1663"/>
<dbReference type="STRING" id="2041.AERYTH_07920"/>
<name>A0A0U4BHA8_9ACTN</name>
<protein>
    <recommendedName>
        <fullName evidence="1">LysM domain-containing protein</fullName>
    </recommendedName>
</protein>
<feature type="domain" description="LysM" evidence="1">
    <location>
        <begin position="65"/>
        <end position="115"/>
    </location>
</feature>
<organism evidence="2 3">
    <name type="scientific">Aeromicrobium erythreum</name>
    <dbReference type="NCBI Taxonomy" id="2041"/>
    <lineage>
        <taxon>Bacteria</taxon>
        <taxon>Bacillati</taxon>
        <taxon>Actinomycetota</taxon>
        <taxon>Actinomycetes</taxon>
        <taxon>Propionibacteriales</taxon>
        <taxon>Nocardioidaceae</taxon>
        <taxon>Aeromicrobium</taxon>
    </lineage>
</organism>
<evidence type="ECO:0000259" key="1">
    <source>
        <dbReference type="PROSITE" id="PS51782"/>
    </source>
</evidence>
<dbReference type="SMART" id="SM00257">
    <property type="entry name" value="LysM"/>
    <property type="match status" value="1"/>
</dbReference>
<dbReference type="Proteomes" id="UP000067689">
    <property type="component" value="Chromosome"/>
</dbReference>
<accession>A0A0U4BHA8</accession>
<proteinExistence type="predicted"/>
<dbReference type="SUPFAM" id="SSF54106">
    <property type="entry name" value="LysM domain"/>
    <property type="match status" value="1"/>
</dbReference>
<dbReference type="Pfam" id="PF01476">
    <property type="entry name" value="LysM"/>
    <property type="match status" value="1"/>
</dbReference>
<dbReference type="PROSITE" id="PS51782">
    <property type="entry name" value="LYSM"/>
    <property type="match status" value="1"/>
</dbReference>
<dbReference type="AlphaFoldDB" id="A0A0U4BHA8"/>
<reference evidence="2 3" key="1">
    <citation type="journal article" date="1991" name="Int. J. Syst. Bacteriol.">
        <title>Description of the erythromycin-producing bacterium Arthrobacter sp. strain NRRL B-3381 as Aeromicrobium erythreum gen. nov., sp. nov.</title>
        <authorList>
            <person name="Miller E.S."/>
            <person name="Woese C.R."/>
            <person name="Brenner S."/>
        </authorList>
    </citation>
    <scope>NUCLEOTIDE SEQUENCE [LARGE SCALE GENOMIC DNA]</scope>
    <source>
        <strain evidence="2 3">AR18</strain>
    </source>
</reference>
<dbReference type="CDD" id="cd00118">
    <property type="entry name" value="LysM"/>
    <property type="match status" value="1"/>
</dbReference>
<evidence type="ECO:0000313" key="3">
    <source>
        <dbReference type="Proteomes" id="UP000067689"/>
    </source>
</evidence>
<dbReference type="EMBL" id="CP011502">
    <property type="protein sequence ID" value="ALX04625.1"/>
    <property type="molecule type" value="Genomic_DNA"/>
</dbReference>
<gene>
    <name evidence="2" type="ORF">AERYTH_07920</name>
</gene>
<dbReference type="KEGG" id="aer:AERYTH_07920"/>
<evidence type="ECO:0000313" key="2">
    <source>
        <dbReference type="EMBL" id="ALX04625.1"/>
    </source>
</evidence>
<sequence length="119" mass="12512">MSTISITTYDRRSLRRPAVAAPVRLTRRGRLVLVLAVIAALAVGAVVLGSSTVATDEAGAVPATRVVTVQEGQTLWQIAAEANPEGDVRDTVDDIMRMNSLPSAGDLQLGSDLAVPVYQ</sequence>
<dbReference type="InterPro" id="IPR018392">
    <property type="entry name" value="LysM"/>
</dbReference>
<dbReference type="InterPro" id="IPR036779">
    <property type="entry name" value="LysM_dom_sf"/>
</dbReference>
<dbReference type="Gene3D" id="3.10.350.10">
    <property type="entry name" value="LysM domain"/>
    <property type="match status" value="1"/>
</dbReference>
<keyword evidence="3" id="KW-1185">Reference proteome</keyword>